<protein>
    <submittedName>
        <fullName evidence="2">Uncharacterized protein</fullName>
    </submittedName>
</protein>
<reference evidence="2 3" key="1">
    <citation type="submission" date="2021-01" db="EMBL/GenBank/DDBJ databases">
        <title>Whole genome shotgun sequence of Actinoplanes couchii NBRC 106145.</title>
        <authorList>
            <person name="Komaki H."/>
            <person name="Tamura T."/>
        </authorList>
    </citation>
    <scope>NUCLEOTIDE SEQUENCE [LARGE SCALE GENOMIC DNA]</scope>
    <source>
        <strain evidence="2 3">NBRC 106145</strain>
    </source>
</reference>
<dbReference type="Proteomes" id="UP000612282">
    <property type="component" value="Unassembled WGS sequence"/>
</dbReference>
<gene>
    <name evidence="2" type="ORF">Aco03nite_093780</name>
</gene>
<keyword evidence="1" id="KW-0472">Membrane</keyword>
<sequence>MNDEQLLRDRLNEVVVPPMGSILDRAVADGERRVRRRRTVTASAAAVVSLGLLVGVPTLLPGDRDPGGASPVNRDIPVAAAPSTAPAGLTCRTAGALEKPKNAEDVVVAATDPTGRYAVGNGSKGQDFVPFLWTDGKPERVPYPEASGEMIDVNSAGVAVGRGSDGGSGPDTFFRYADRKIVELRMPAGEWTTHGWPQINTAGDVLATIQPQGSSEGRGAYIVLWPAGSVEPRKLPLPSNATSDIVSDNGIVAGVLRNREGREGYDTEDMQSLPEGTAEDGTLAYVWDLAGKGRRLETPAGWSSAGYGISSDGAWVTGGLWNDAPGDPRSPETGLWNVGTGKLVAKIAISDIGSAVSTAGQVLTQAGGVYGTDGERIAVDGDTLIRGMTDTNRFIDEKLRIWQC</sequence>
<organism evidence="2 3">
    <name type="scientific">Actinoplanes couchii</name>
    <dbReference type="NCBI Taxonomy" id="403638"/>
    <lineage>
        <taxon>Bacteria</taxon>
        <taxon>Bacillati</taxon>
        <taxon>Actinomycetota</taxon>
        <taxon>Actinomycetes</taxon>
        <taxon>Micromonosporales</taxon>
        <taxon>Micromonosporaceae</taxon>
        <taxon>Actinoplanes</taxon>
    </lineage>
</organism>
<evidence type="ECO:0000313" key="3">
    <source>
        <dbReference type="Proteomes" id="UP000612282"/>
    </source>
</evidence>
<proteinExistence type="predicted"/>
<comment type="caution">
    <text evidence="2">The sequence shown here is derived from an EMBL/GenBank/DDBJ whole genome shotgun (WGS) entry which is preliminary data.</text>
</comment>
<accession>A0ABQ3XR33</accession>
<dbReference type="EMBL" id="BOMG01000117">
    <property type="protein sequence ID" value="GID60974.1"/>
    <property type="molecule type" value="Genomic_DNA"/>
</dbReference>
<keyword evidence="3" id="KW-1185">Reference proteome</keyword>
<evidence type="ECO:0000313" key="2">
    <source>
        <dbReference type="EMBL" id="GID60974.1"/>
    </source>
</evidence>
<keyword evidence="1" id="KW-1133">Transmembrane helix</keyword>
<dbReference type="RefSeq" id="WP_203808496.1">
    <property type="nucleotide sequence ID" value="NZ_BAAAQE010000047.1"/>
</dbReference>
<evidence type="ECO:0000256" key="1">
    <source>
        <dbReference type="SAM" id="Phobius"/>
    </source>
</evidence>
<name>A0ABQ3XR33_9ACTN</name>
<feature type="transmembrane region" description="Helical" evidence="1">
    <location>
        <begin position="40"/>
        <end position="60"/>
    </location>
</feature>
<keyword evidence="1" id="KW-0812">Transmembrane</keyword>